<accession>A0ABY8K370</accession>
<protein>
    <submittedName>
        <fullName evidence="1">Uncharacterized protein</fullName>
    </submittedName>
</protein>
<keyword evidence="2" id="KW-1185">Reference proteome</keyword>
<evidence type="ECO:0000313" key="1">
    <source>
        <dbReference type="EMBL" id="WGD40973.1"/>
    </source>
</evidence>
<evidence type="ECO:0000313" key="2">
    <source>
        <dbReference type="Proteomes" id="UP001216440"/>
    </source>
</evidence>
<organism evidence="1 2">
    <name type="scientific">Streptomyces cathayae</name>
    <dbReference type="NCBI Taxonomy" id="3031124"/>
    <lineage>
        <taxon>Bacteria</taxon>
        <taxon>Bacillati</taxon>
        <taxon>Actinomycetota</taxon>
        <taxon>Actinomycetes</taxon>
        <taxon>Kitasatosporales</taxon>
        <taxon>Streptomycetaceae</taxon>
        <taxon>Streptomyces</taxon>
    </lineage>
</organism>
<reference evidence="1 2" key="1">
    <citation type="submission" date="2023-03" db="EMBL/GenBank/DDBJ databases">
        <authorList>
            <person name="Mo P."/>
        </authorList>
    </citation>
    <scope>NUCLEOTIDE SEQUENCE [LARGE SCALE GENOMIC DNA]</scope>
    <source>
        <strain evidence="1 2">HUAS 5</strain>
    </source>
</reference>
<proteinExistence type="predicted"/>
<dbReference type="EMBL" id="CP121682">
    <property type="protein sequence ID" value="WGD40973.1"/>
    <property type="molecule type" value="Genomic_DNA"/>
</dbReference>
<dbReference type="Proteomes" id="UP001216440">
    <property type="component" value="Chromosome"/>
</dbReference>
<dbReference type="RefSeq" id="WP_279334092.1">
    <property type="nucleotide sequence ID" value="NZ_CP121682.1"/>
</dbReference>
<gene>
    <name evidence="1" type="ORF">PYS65_12855</name>
</gene>
<name>A0ABY8K370_9ACTN</name>
<sequence>MSTAPFDTRQILQAPGPRPVLRLLVADPAGVVGGPLLREFAPELTVVTADPGNPLAPSATETPALAWALLAMASGAPGAGAAVLARAVRAARIGPPPAHLLLCPGPFAEPTGCDGFTEAVLADVDAGALPCPVTVLLAEDLPSGGRTGHTGVAASWLRLSPDAFTVRLLGPDAWSPGPNGAVTARIVKEELRVWPA</sequence>